<evidence type="ECO:0008006" key="3">
    <source>
        <dbReference type="Google" id="ProtNLM"/>
    </source>
</evidence>
<protein>
    <recommendedName>
        <fullName evidence="3">N-acetyltransferase domain-containing protein</fullName>
    </recommendedName>
</protein>
<dbReference type="InterPro" id="IPR016181">
    <property type="entry name" value="Acyl_CoA_acyltransferase"/>
</dbReference>
<organism evidence="1 2">
    <name type="scientific">Pseudoalteromonas luteoviolacea</name>
    <dbReference type="NCBI Taxonomy" id="43657"/>
    <lineage>
        <taxon>Bacteria</taxon>
        <taxon>Pseudomonadati</taxon>
        <taxon>Pseudomonadota</taxon>
        <taxon>Gammaproteobacteria</taxon>
        <taxon>Alteromonadales</taxon>
        <taxon>Pseudoalteromonadaceae</taxon>
        <taxon>Pseudoalteromonas</taxon>
    </lineage>
</organism>
<dbReference type="CDD" id="cd04301">
    <property type="entry name" value="NAT_SF"/>
    <property type="match status" value="1"/>
</dbReference>
<dbReference type="RefSeq" id="WP_039609301.1">
    <property type="nucleotide sequence ID" value="NZ_JWIC01000005.1"/>
</dbReference>
<dbReference type="OrthoDB" id="6309549at2"/>
<proteinExistence type="predicted"/>
<evidence type="ECO:0000313" key="1">
    <source>
        <dbReference type="EMBL" id="KID57530.1"/>
    </source>
</evidence>
<dbReference type="EMBL" id="JWIC01000005">
    <property type="protein sequence ID" value="KID57530.1"/>
    <property type="molecule type" value="Genomic_DNA"/>
</dbReference>
<reference evidence="1 2" key="1">
    <citation type="submission" date="2014-12" db="EMBL/GenBank/DDBJ databases">
        <title>Draft Genome Sequence of Pseudoalteromonas luteoviolacea HI1.</title>
        <authorList>
            <person name="Asahina A.Y."/>
            <person name="Hadfield M.G."/>
        </authorList>
    </citation>
    <scope>NUCLEOTIDE SEQUENCE [LARGE SCALE GENOMIC DNA]</scope>
    <source>
        <strain evidence="1 2">HI1</strain>
    </source>
</reference>
<comment type="caution">
    <text evidence="1">The sequence shown here is derived from an EMBL/GenBank/DDBJ whole genome shotgun (WGS) entry which is preliminary data.</text>
</comment>
<accession>A0A0C1QDU0</accession>
<evidence type="ECO:0000313" key="2">
    <source>
        <dbReference type="Proteomes" id="UP000031327"/>
    </source>
</evidence>
<sequence>MNNTDNPLVFKSLANATKSELHRLTQGVINTCEISPLLHFDLNGAMDAESKDLMARCDDYKNGFAEVRARRQISDTVPDEHIHDQIVTLPCGALWLAGIYRNHQDLTFIEIIGEHTVEYSDLQHYLPDILRFFSWCQPEIVSVWSKPHSDHFKLLANLRGVEIEDCFWGAETANINIPTNEEITLLPFDMAADWHWYEQEYKAFHHDVPHLKDRLEIEDKESVAELVEKNLAFVAYHGDQPTQKVGVILLDPCTELGYKGLLINEFIISKAFRGQGFGPKIQAAMIDKIRAQYDFVCGYIYSGNHASMNNAKYTRSLLRTELTLPIEHFIT</sequence>
<gene>
    <name evidence="1" type="ORF">JF50_10080</name>
</gene>
<name>A0A0C1QDU0_9GAMM</name>
<dbReference type="Gene3D" id="3.40.630.30">
    <property type="match status" value="1"/>
</dbReference>
<dbReference type="AlphaFoldDB" id="A0A0C1QDU0"/>
<dbReference type="SUPFAM" id="SSF55729">
    <property type="entry name" value="Acyl-CoA N-acyltransferases (Nat)"/>
    <property type="match status" value="1"/>
</dbReference>
<dbReference type="Proteomes" id="UP000031327">
    <property type="component" value="Unassembled WGS sequence"/>
</dbReference>